<proteinExistence type="predicted"/>
<organism evidence="1 2">
    <name type="scientific">Coniosporium uncinatum</name>
    <dbReference type="NCBI Taxonomy" id="93489"/>
    <lineage>
        <taxon>Eukaryota</taxon>
        <taxon>Fungi</taxon>
        <taxon>Dikarya</taxon>
        <taxon>Ascomycota</taxon>
        <taxon>Pezizomycotina</taxon>
        <taxon>Dothideomycetes</taxon>
        <taxon>Dothideomycetes incertae sedis</taxon>
        <taxon>Coniosporium</taxon>
    </lineage>
</organism>
<name>A0ACC3DC91_9PEZI</name>
<dbReference type="EMBL" id="JAWDJW010006389">
    <property type="protein sequence ID" value="KAK3064954.1"/>
    <property type="molecule type" value="Genomic_DNA"/>
</dbReference>
<evidence type="ECO:0000313" key="2">
    <source>
        <dbReference type="Proteomes" id="UP001186974"/>
    </source>
</evidence>
<protein>
    <submittedName>
        <fullName evidence="1">Uncharacterized protein</fullName>
    </submittedName>
</protein>
<reference evidence="1" key="1">
    <citation type="submission" date="2024-09" db="EMBL/GenBank/DDBJ databases">
        <title>Black Yeasts Isolated from many extreme environments.</title>
        <authorList>
            <person name="Coleine C."/>
            <person name="Stajich J.E."/>
            <person name="Selbmann L."/>
        </authorList>
    </citation>
    <scope>NUCLEOTIDE SEQUENCE</scope>
    <source>
        <strain evidence="1">CCFEE 5737</strain>
    </source>
</reference>
<keyword evidence="2" id="KW-1185">Reference proteome</keyword>
<comment type="caution">
    <text evidence="1">The sequence shown here is derived from an EMBL/GenBank/DDBJ whole genome shotgun (WGS) entry which is preliminary data.</text>
</comment>
<dbReference type="Proteomes" id="UP001186974">
    <property type="component" value="Unassembled WGS sequence"/>
</dbReference>
<gene>
    <name evidence="1" type="ORF">LTS18_001177</name>
</gene>
<sequence>MKIVRAYDGKIRAMDGSITRASGADASPYFENGKPTPLWQCTTGFMDLPSEVMHNILSWSAYQSIPLMAEEEGLAHYWEDSANKQSSSCPYRVSKDEHKYPGAYQIYLRSKISRQHPLNVLASTSKRLQEIVEDYTGHLLKAAAHNEFGFATHSLCQILYPDYASCNGVLPTTGIVLLDKVLEDTDVGWLPVTYKIPFDNAPFSASSLLRMKSEGVFTNNRSIWLLYADAHCAFCSGHTDDTSAFATGYRCCDACNDDLWPRQISLDAAINKYCVPTWDIEWPPSGLKLRRGRTVEVSGARVTISDFVLEEEMQVLRDVVHSGKVRFWWDKGL</sequence>
<evidence type="ECO:0000313" key="1">
    <source>
        <dbReference type="EMBL" id="KAK3064954.1"/>
    </source>
</evidence>
<accession>A0ACC3DC91</accession>